<sequence>MKKLTAWLGLADTGPAPTTENPRPEPAPATPPPPLPKRPRPDRASEEAKPDPAPPLVVAVEPDTAPAWSDKLLWTIPAVMTVASAIFTLWSVWDLAAHASDDLTVHAAGLAAGVVVEGGWVWMLIMAHRQAATGHVSQWNTYAGWGLAGVTALILGAHGVQTGNWGMGLLAVLPLIAKAAWHGLTSTRAEEAQRRLAAKADADRAEEKARKAREEQGRLEAARAAEAAEADDSSLTVAQRQILAKLDNEATFTEEQAKRQRRLDDAKAKVAHEAELAEIERKAKENMARMDATANLMVRKAQLEERIELSSPPRRQPLALGSGAYAPDNAAALDGDGGMGFAGVMNRARAASSPTVRTGPAGQVPTPADTPMRGGAQVSAEEGARNRALVWDTRDQIIEATGKAPSINALAEATGLSRRAVGRHLKADD</sequence>
<keyword evidence="3" id="KW-1133">Transmembrane helix</keyword>
<keyword evidence="3" id="KW-0472">Membrane</keyword>
<proteinExistence type="predicted"/>
<evidence type="ECO:0000256" key="1">
    <source>
        <dbReference type="SAM" id="Coils"/>
    </source>
</evidence>
<name>A0ABU7L2C7_9ACTN</name>
<keyword evidence="1" id="KW-0175">Coiled coil</keyword>
<evidence type="ECO:0008006" key="6">
    <source>
        <dbReference type="Google" id="ProtNLM"/>
    </source>
</evidence>
<accession>A0ABU7L2C7</accession>
<feature type="compositionally biased region" description="Basic and acidic residues" evidence="2">
    <location>
        <begin position="39"/>
        <end position="50"/>
    </location>
</feature>
<evidence type="ECO:0000313" key="5">
    <source>
        <dbReference type="Proteomes" id="UP001348641"/>
    </source>
</evidence>
<organism evidence="4 5">
    <name type="scientific">Nocardiopsis tropica</name>
    <dbReference type="NCBI Taxonomy" id="109330"/>
    <lineage>
        <taxon>Bacteria</taxon>
        <taxon>Bacillati</taxon>
        <taxon>Actinomycetota</taxon>
        <taxon>Actinomycetes</taxon>
        <taxon>Streptosporangiales</taxon>
        <taxon>Nocardiopsidaceae</taxon>
        <taxon>Nocardiopsis</taxon>
    </lineage>
</organism>
<feature type="transmembrane region" description="Helical" evidence="3">
    <location>
        <begin position="139"/>
        <end position="159"/>
    </location>
</feature>
<evidence type="ECO:0000256" key="2">
    <source>
        <dbReference type="SAM" id="MobiDB-lite"/>
    </source>
</evidence>
<dbReference type="RefSeq" id="WP_330162436.1">
    <property type="nucleotide sequence ID" value="NZ_JAUUCC010000213.1"/>
</dbReference>
<comment type="caution">
    <text evidence="4">The sequence shown here is derived from an EMBL/GenBank/DDBJ whole genome shotgun (WGS) entry which is preliminary data.</text>
</comment>
<feature type="transmembrane region" description="Helical" evidence="3">
    <location>
        <begin position="72"/>
        <end position="93"/>
    </location>
</feature>
<feature type="transmembrane region" description="Helical" evidence="3">
    <location>
        <begin position="105"/>
        <end position="127"/>
    </location>
</feature>
<feature type="coiled-coil region" evidence="1">
    <location>
        <begin position="188"/>
        <end position="289"/>
    </location>
</feature>
<keyword evidence="3" id="KW-0812">Transmembrane</keyword>
<feature type="region of interest" description="Disordered" evidence="2">
    <location>
        <begin position="1"/>
        <end position="57"/>
    </location>
</feature>
<feature type="region of interest" description="Disordered" evidence="2">
    <location>
        <begin position="351"/>
        <end position="383"/>
    </location>
</feature>
<evidence type="ECO:0000313" key="4">
    <source>
        <dbReference type="EMBL" id="MEE2055706.1"/>
    </source>
</evidence>
<gene>
    <name evidence="4" type="ORF">Q8A49_34925</name>
</gene>
<dbReference type="EMBL" id="JAUUCC010000213">
    <property type="protein sequence ID" value="MEE2055706.1"/>
    <property type="molecule type" value="Genomic_DNA"/>
</dbReference>
<reference evidence="4 5" key="1">
    <citation type="submission" date="2023-07" db="EMBL/GenBank/DDBJ databases">
        <authorList>
            <person name="Girao M."/>
            <person name="Carvalho M.F."/>
        </authorList>
    </citation>
    <scope>NUCLEOTIDE SEQUENCE [LARGE SCALE GENOMIC DNA]</scope>
    <source>
        <strain evidence="4 5">66/93</strain>
    </source>
</reference>
<dbReference type="Proteomes" id="UP001348641">
    <property type="component" value="Unassembled WGS sequence"/>
</dbReference>
<evidence type="ECO:0000256" key="3">
    <source>
        <dbReference type="SAM" id="Phobius"/>
    </source>
</evidence>
<feature type="compositionally biased region" description="Pro residues" evidence="2">
    <location>
        <begin position="24"/>
        <end position="36"/>
    </location>
</feature>
<protein>
    <recommendedName>
        <fullName evidence="6">DUF2637 domain-containing protein</fullName>
    </recommendedName>
</protein>